<sequence>MSQYMQVIADVCLFNDLTNDVLSFHKEELAGEMANYIHNCAGVTGKAPTYVLAELGEEALAARDRVTMALRACGSQGLDVWSRREQPSCTDTCNDNLRACAFGVSRILPGNLILLRIDTS</sequence>
<dbReference type="Gene3D" id="1.10.600.10">
    <property type="entry name" value="Farnesyl Diphosphate Synthase"/>
    <property type="match status" value="1"/>
</dbReference>
<comment type="caution">
    <text evidence="1">The sequence shown here is derived from an EMBL/GenBank/DDBJ whole genome shotgun (WGS) entry which is preliminary data.</text>
</comment>
<dbReference type="InterPro" id="IPR008949">
    <property type="entry name" value="Isoprenoid_synthase_dom_sf"/>
</dbReference>
<evidence type="ECO:0000313" key="1">
    <source>
        <dbReference type="EMBL" id="KAK6992795.1"/>
    </source>
</evidence>
<proteinExistence type="predicted"/>
<organism evidence="1 2">
    <name type="scientific">Favolaschia claudopus</name>
    <dbReference type="NCBI Taxonomy" id="2862362"/>
    <lineage>
        <taxon>Eukaryota</taxon>
        <taxon>Fungi</taxon>
        <taxon>Dikarya</taxon>
        <taxon>Basidiomycota</taxon>
        <taxon>Agaricomycotina</taxon>
        <taxon>Agaricomycetes</taxon>
        <taxon>Agaricomycetidae</taxon>
        <taxon>Agaricales</taxon>
        <taxon>Marasmiineae</taxon>
        <taxon>Mycenaceae</taxon>
        <taxon>Favolaschia</taxon>
    </lineage>
</organism>
<keyword evidence="2" id="KW-1185">Reference proteome</keyword>
<dbReference type="SUPFAM" id="SSF48576">
    <property type="entry name" value="Terpenoid synthases"/>
    <property type="match status" value="1"/>
</dbReference>
<protein>
    <submittedName>
        <fullName evidence="1">Uncharacterized protein</fullName>
    </submittedName>
</protein>
<gene>
    <name evidence="1" type="ORF">R3P38DRAFT_3429833</name>
</gene>
<name>A0AAV9ZV34_9AGAR</name>
<dbReference type="AlphaFoldDB" id="A0AAV9ZV34"/>
<evidence type="ECO:0000313" key="2">
    <source>
        <dbReference type="Proteomes" id="UP001362999"/>
    </source>
</evidence>
<dbReference type="EMBL" id="JAWWNJ010000107">
    <property type="protein sequence ID" value="KAK6992795.1"/>
    <property type="molecule type" value="Genomic_DNA"/>
</dbReference>
<accession>A0AAV9ZV34</accession>
<dbReference type="Proteomes" id="UP001362999">
    <property type="component" value="Unassembled WGS sequence"/>
</dbReference>
<reference evidence="1 2" key="1">
    <citation type="journal article" date="2024" name="J Genomics">
        <title>Draft genome sequencing and assembly of Favolaschia claudopus CIRM-BRFM 2984 isolated from oak limbs.</title>
        <authorList>
            <person name="Navarro D."/>
            <person name="Drula E."/>
            <person name="Chaduli D."/>
            <person name="Cazenave R."/>
            <person name="Ahrendt S."/>
            <person name="Wang J."/>
            <person name="Lipzen A."/>
            <person name="Daum C."/>
            <person name="Barry K."/>
            <person name="Grigoriev I.V."/>
            <person name="Favel A."/>
            <person name="Rosso M.N."/>
            <person name="Martin F."/>
        </authorList>
    </citation>
    <scope>NUCLEOTIDE SEQUENCE [LARGE SCALE GENOMIC DNA]</scope>
    <source>
        <strain evidence="1 2">CIRM-BRFM 2984</strain>
    </source>
</reference>